<name>A0A0F7J408_9ASPA</name>
<evidence type="ECO:0000256" key="1">
    <source>
        <dbReference type="SAM" id="MobiDB-lite"/>
    </source>
</evidence>
<accession>A0A0F7J408</accession>
<dbReference type="PANTHER" id="PTHR36719:SF1">
    <property type="entry name" value="PROTEIN CHLORORESPIRATORY REDUCTION 41, CHLOROPLASTIC"/>
    <property type="match status" value="1"/>
</dbReference>
<reference evidence="3" key="3">
    <citation type="journal article" date="2017" name="Plant J.">
        <title>Concomitant loss of NDH complex-related genes within chloroplast and nuclear genomes in some orchids.</title>
        <authorList>
            <person name="Lin C.S."/>
            <person name="Chen J.J."/>
            <person name="Chiu C.C."/>
            <person name="Hsiao H.C."/>
            <person name="Yang C.J."/>
            <person name="Jin X.H."/>
            <person name="Leebens-Mack J."/>
            <person name="dePamphilis C.W."/>
            <person name="Huang Y.T."/>
            <person name="Yang L.H."/>
            <person name="Chang W.J."/>
            <person name="Kui L."/>
            <person name="Wong G.K."/>
            <person name="Hu J.M."/>
            <person name="Wang W."/>
            <person name="Shih M.C."/>
        </authorList>
    </citation>
    <scope>NUCLEOTIDE SEQUENCE</scope>
</reference>
<proteinExistence type="evidence at transcript level"/>
<dbReference type="InterPro" id="IPR053351">
    <property type="entry name" value="Chloroplast_NDH_Assembly"/>
</dbReference>
<dbReference type="AlphaFoldDB" id="A0A0F7J408"/>
<feature type="region of interest" description="Disordered" evidence="1">
    <location>
        <begin position="20"/>
        <end position="56"/>
    </location>
</feature>
<dbReference type="PANTHER" id="PTHR36719">
    <property type="entry name" value="OS01G0676200 PROTEIN"/>
    <property type="match status" value="1"/>
</dbReference>
<dbReference type="EMBL" id="KX156859">
    <property type="protein sequence ID" value="AQX44129.1"/>
    <property type="molecule type" value="mRNA"/>
</dbReference>
<sequence>MASSLSLPPAITLRPRYVPHRKLNPSTTTTSIRFSITNSNIPSTPDPPPPPEASEAELELRKKAALLRDGRGAAVSRPEPPNFQIGWKRTIEINNEKPKGWAIADFIDKLEGLMGRQYGSTELLAKVGRIVAERAREEAEVLRADGEVEDRMVTELYRVLKLIEMDLEMVKAAVRDETLAQRIEQARSRCRQAIRVALSF</sequence>
<evidence type="ECO:0000313" key="2">
    <source>
        <dbReference type="EMBL" id="AKH05255.1"/>
    </source>
</evidence>
<evidence type="ECO:0000313" key="3">
    <source>
        <dbReference type="EMBL" id="AQX44129.1"/>
    </source>
</evidence>
<dbReference type="EMBL" id="KM817422">
    <property type="protein sequence ID" value="AKH05255.1"/>
    <property type="molecule type" value="mRNA"/>
</dbReference>
<organism evidence="2">
    <name type="scientific">Apostasia odorata</name>
    <dbReference type="NCBI Taxonomy" id="280455"/>
    <lineage>
        <taxon>Eukaryota</taxon>
        <taxon>Viridiplantae</taxon>
        <taxon>Streptophyta</taxon>
        <taxon>Embryophyta</taxon>
        <taxon>Tracheophyta</taxon>
        <taxon>Spermatophyta</taxon>
        <taxon>Magnoliopsida</taxon>
        <taxon>Liliopsida</taxon>
        <taxon>Asparagales</taxon>
        <taxon>Orchidaceae</taxon>
        <taxon>Apostasioideae</taxon>
        <taxon>Apostasia</taxon>
    </lineage>
</organism>
<feature type="compositionally biased region" description="Low complexity" evidence="1">
    <location>
        <begin position="26"/>
        <end position="43"/>
    </location>
</feature>
<gene>
    <name evidence="2" type="primary">crr41</name>
</gene>
<reference evidence="2" key="1">
    <citation type="journal article" date="2015" name="BMC Plant Biol.">
        <title>NDH expression marks major transitions in plant evolution and reveals coordinate intracellular gene loss.</title>
        <authorList>
            <person name="Ruhlman T.A."/>
            <person name="Chang W.J."/>
            <person name="Chen J.J."/>
            <person name="Huang Y.T."/>
            <person name="Chan M.T."/>
            <person name="Zhang J."/>
            <person name="Liao D.C."/>
            <person name="Blazier J.C."/>
            <person name="Jin X."/>
            <person name="Shih M.C."/>
            <person name="Jansen R.K."/>
            <person name="Lin C.S."/>
        </authorList>
    </citation>
    <scope>NUCLEOTIDE SEQUENCE</scope>
</reference>
<reference evidence="3" key="2">
    <citation type="submission" date="2016-04" db="EMBL/GenBank/DDBJ databases">
        <authorList>
            <person name="Evans L.H."/>
            <person name="Alamgir A."/>
            <person name="Owens N."/>
            <person name="Weber N.D."/>
            <person name="Virtaneva K."/>
            <person name="Barbian K."/>
            <person name="Babar A."/>
            <person name="Rosenke K."/>
        </authorList>
    </citation>
    <scope>NUCLEOTIDE SEQUENCE</scope>
</reference>
<protein>
    <submittedName>
        <fullName evidence="2">Chlororespiratory reduction 41</fullName>
    </submittedName>
</protein>